<dbReference type="InterPro" id="IPR004358">
    <property type="entry name" value="Sig_transdc_His_kin-like_C"/>
</dbReference>
<dbReference type="PROSITE" id="PS50109">
    <property type="entry name" value="HIS_KIN"/>
    <property type="match status" value="1"/>
</dbReference>
<dbReference type="InterPro" id="IPR000014">
    <property type="entry name" value="PAS"/>
</dbReference>
<dbReference type="Pfam" id="PF00072">
    <property type="entry name" value="Response_reg"/>
    <property type="match status" value="1"/>
</dbReference>
<dbReference type="Pfam" id="PF00512">
    <property type="entry name" value="HisKA"/>
    <property type="match status" value="1"/>
</dbReference>
<dbReference type="Gene3D" id="1.10.287.130">
    <property type="match status" value="1"/>
</dbReference>
<feature type="coiled-coil region" evidence="8">
    <location>
        <begin position="126"/>
        <end position="153"/>
    </location>
</feature>
<dbReference type="Gene3D" id="3.40.50.2300">
    <property type="match status" value="1"/>
</dbReference>
<dbReference type="SMART" id="SM00387">
    <property type="entry name" value="HATPase_c"/>
    <property type="match status" value="1"/>
</dbReference>
<dbReference type="Gene3D" id="3.30.565.10">
    <property type="entry name" value="Histidine kinase-like ATPase, C-terminal domain"/>
    <property type="match status" value="1"/>
</dbReference>
<feature type="domain" description="Histidine kinase" evidence="9">
    <location>
        <begin position="153"/>
        <end position="373"/>
    </location>
</feature>
<keyword evidence="3 7" id="KW-0597">Phosphoprotein</keyword>
<evidence type="ECO:0000256" key="3">
    <source>
        <dbReference type="ARBA" id="ARBA00022553"/>
    </source>
</evidence>
<proteinExistence type="predicted"/>
<accession>A0AAU8LT28</accession>
<keyword evidence="5 11" id="KW-0418">Kinase</keyword>
<evidence type="ECO:0000256" key="7">
    <source>
        <dbReference type="PROSITE-ProRule" id="PRU00169"/>
    </source>
</evidence>
<dbReference type="SUPFAM" id="SSF47384">
    <property type="entry name" value="Homodimeric domain of signal transducing histidine kinase"/>
    <property type="match status" value="1"/>
</dbReference>
<dbReference type="InterPro" id="IPR003594">
    <property type="entry name" value="HATPase_dom"/>
</dbReference>
<dbReference type="PANTHER" id="PTHR43047">
    <property type="entry name" value="TWO-COMPONENT HISTIDINE PROTEIN KINASE"/>
    <property type="match status" value="1"/>
</dbReference>
<dbReference type="GO" id="GO:0005886">
    <property type="term" value="C:plasma membrane"/>
    <property type="evidence" value="ECO:0007669"/>
    <property type="project" value="TreeGrafter"/>
</dbReference>
<reference evidence="11" key="1">
    <citation type="journal article" date="2024" name="Syst. Appl. Microbiol.">
        <title>First single-strain enrichments of Electrothrix cable bacteria, description of E. aestuarii sp. nov. and E. rattekaaiensis sp. nov., and proposal of a cable bacteria taxonomy following the rules of the SeqCode.</title>
        <authorList>
            <person name="Plum-Jensen L.E."/>
            <person name="Schramm A."/>
            <person name="Marshall I.P.G."/>
        </authorList>
    </citation>
    <scope>NUCLEOTIDE SEQUENCE</scope>
    <source>
        <strain evidence="11">Rat1</strain>
    </source>
</reference>
<dbReference type="GO" id="GO:0000155">
    <property type="term" value="F:phosphorelay sensor kinase activity"/>
    <property type="evidence" value="ECO:0007669"/>
    <property type="project" value="InterPro"/>
</dbReference>
<evidence type="ECO:0000256" key="1">
    <source>
        <dbReference type="ARBA" id="ARBA00000085"/>
    </source>
</evidence>
<evidence type="ECO:0000256" key="8">
    <source>
        <dbReference type="SAM" id="Coils"/>
    </source>
</evidence>
<comment type="catalytic activity">
    <reaction evidence="1">
        <text>ATP + protein L-histidine = ADP + protein N-phospho-L-histidine.</text>
        <dbReference type="EC" id="2.7.13.3"/>
    </reaction>
</comment>
<evidence type="ECO:0000313" key="11">
    <source>
        <dbReference type="EMBL" id="XCN72204.1"/>
    </source>
</evidence>
<dbReference type="InterPro" id="IPR036890">
    <property type="entry name" value="HATPase_C_sf"/>
</dbReference>
<feature type="modified residue" description="4-aspartylphosphate" evidence="7">
    <location>
        <position position="448"/>
    </location>
</feature>
<dbReference type="KEGG" id="eaj:Q3M24_18140"/>
<evidence type="ECO:0000256" key="5">
    <source>
        <dbReference type="ARBA" id="ARBA00022777"/>
    </source>
</evidence>
<dbReference type="InterPro" id="IPR001789">
    <property type="entry name" value="Sig_transdc_resp-reg_receiver"/>
</dbReference>
<dbReference type="SMART" id="SM00388">
    <property type="entry name" value="HisKA"/>
    <property type="match status" value="1"/>
</dbReference>
<dbReference type="SUPFAM" id="SSF55874">
    <property type="entry name" value="ATPase domain of HSP90 chaperone/DNA topoisomerase II/histidine kinase"/>
    <property type="match status" value="1"/>
</dbReference>
<dbReference type="NCBIfam" id="TIGR00229">
    <property type="entry name" value="sensory_box"/>
    <property type="match status" value="1"/>
</dbReference>
<reference evidence="11" key="2">
    <citation type="submission" date="2024-06" db="EMBL/GenBank/DDBJ databases">
        <authorList>
            <person name="Plum-Jensen L.E."/>
            <person name="Schramm A."/>
            <person name="Marshall I.P.G."/>
        </authorList>
    </citation>
    <scope>NUCLEOTIDE SEQUENCE</scope>
    <source>
        <strain evidence="11">Rat1</strain>
    </source>
</reference>
<dbReference type="InterPro" id="IPR003661">
    <property type="entry name" value="HisK_dim/P_dom"/>
</dbReference>
<protein>
    <recommendedName>
        <fullName evidence="2">histidine kinase</fullName>
        <ecNumber evidence="2">2.7.13.3</ecNumber>
    </recommendedName>
</protein>
<dbReference type="SUPFAM" id="SSF55785">
    <property type="entry name" value="PYP-like sensor domain (PAS domain)"/>
    <property type="match status" value="1"/>
</dbReference>
<dbReference type="Pfam" id="PF02518">
    <property type="entry name" value="HATPase_c"/>
    <property type="match status" value="1"/>
</dbReference>
<dbReference type="SUPFAM" id="SSF52172">
    <property type="entry name" value="CheY-like"/>
    <property type="match status" value="1"/>
</dbReference>
<keyword evidence="4" id="KW-0808">Transferase</keyword>
<dbReference type="InterPro" id="IPR005467">
    <property type="entry name" value="His_kinase_dom"/>
</dbReference>
<dbReference type="PRINTS" id="PR00344">
    <property type="entry name" value="BCTRLSENSOR"/>
</dbReference>
<dbReference type="EC" id="2.7.13.3" evidence="2"/>
<dbReference type="Pfam" id="PF13426">
    <property type="entry name" value="PAS_9"/>
    <property type="match status" value="1"/>
</dbReference>
<evidence type="ECO:0000259" key="10">
    <source>
        <dbReference type="PROSITE" id="PS50110"/>
    </source>
</evidence>
<dbReference type="EMBL" id="CP159373">
    <property type="protein sequence ID" value="XCN72204.1"/>
    <property type="molecule type" value="Genomic_DNA"/>
</dbReference>
<dbReference type="SMART" id="SM00448">
    <property type="entry name" value="REC"/>
    <property type="match status" value="1"/>
</dbReference>
<evidence type="ECO:0000259" key="9">
    <source>
        <dbReference type="PROSITE" id="PS50109"/>
    </source>
</evidence>
<dbReference type="AlphaFoldDB" id="A0AAU8LT28"/>
<evidence type="ECO:0000256" key="6">
    <source>
        <dbReference type="ARBA" id="ARBA00023012"/>
    </source>
</evidence>
<keyword evidence="6" id="KW-0902">Two-component regulatory system</keyword>
<dbReference type="InterPro" id="IPR011006">
    <property type="entry name" value="CheY-like_superfamily"/>
</dbReference>
<evidence type="ECO:0000256" key="4">
    <source>
        <dbReference type="ARBA" id="ARBA00022679"/>
    </source>
</evidence>
<feature type="domain" description="Response regulatory" evidence="10">
    <location>
        <begin position="399"/>
        <end position="512"/>
    </location>
</feature>
<dbReference type="InterPro" id="IPR036097">
    <property type="entry name" value="HisK_dim/P_sf"/>
</dbReference>
<dbReference type="InterPro" id="IPR035965">
    <property type="entry name" value="PAS-like_dom_sf"/>
</dbReference>
<name>A0AAU8LT28_9BACT</name>
<dbReference type="GO" id="GO:0009927">
    <property type="term" value="F:histidine phosphotransfer kinase activity"/>
    <property type="evidence" value="ECO:0007669"/>
    <property type="project" value="TreeGrafter"/>
</dbReference>
<dbReference type="PANTHER" id="PTHR43047:SF72">
    <property type="entry name" value="OSMOSENSING HISTIDINE PROTEIN KINASE SLN1"/>
    <property type="match status" value="1"/>
</dbReference>
<evidence type="ECO:0000256" key="2">
    <source>
        <dbReference type="ARBA" id="ARBA00012438"/>
    </source>
</evidence>
<keyword evidence="8" id="KW-0175">Coiled coil</keyword>
<gene>
    <name evidence="11" type="ORF">Q3M24_18140</name>
</gene>
<organism evidence="11">
    <name type="scientific">Candidatus Electrothrix aestuarii</name>
    <dbReference type="NCBI Taxonomy" id="3062594"/>
    <lineage>
        <taxon>Bacteria</taxon>
        <taxon>Pseudomonadati</taxon>
        <taxon>Thermodesulfobacteriota</taxon>
        <taxon>Desulfobulbia</taxon>
        <taxon>Desulfobulbales</taxon>
        <taxon>Desulfobulbaceae</taxon>
        <taxon>Candidatus Electrothrix</taxon>
    </lineage>
</organism>
<dbReference type="PROSITE" id="PS50110">
    <property type="entry name" value="RESPONSE_REGULATORY"/>
    <property type="match status" value="1"/>
</dbReference>
<sequence>MLPGYLFHHIKKVAQDLQFALKVFDVLPLYGILFDRDGTVIMANKTFLDTTGLQKERIRGMSAGELETYWVDLRKHLAALEIHDTCTFRGQLIGENGDCFPVEHTLAHVVDGKREVIASISHKIEGRTLTEERREAEKEIEKANQRKRQFIANINHEIRTPMNAIVGYAEMLAESSLGEQQQRHVEIIKKNSAHLISIVNDIVELSKLETGKVRLLKSTVNLRVAIEQLHELFADQAKGKHLEFTYQVDPTLPEHYILDANHCRQILSNLISNAIKYTDAGSITLSVTGSKKRAAWHEISFRITDTGRGMSAQEQETLLELIAQQKETVTIHDGKCLGLTLSARLAQIMGGEVSLESVRGKGSTFSFTLLAAVTDEERVSEKRGEEPQCPQVKRKKHPVILVVDDMPEMSHLVKIYFTGTAIRVLEATNREKCLEHAFQQRPDLILMDLNLGGSDGREITQYLRNDPRTQHIPVIVMTGMMLENKLIKPLFDDFLGKPFHLRDLRRIVDKYIQVTPDTVCVADGKTKESVPDPNQIALFWNEELDELYREAEMSGSLDVASELGEMMQEQGQQVHSLALLEMGEKIQQAALHLDIQGVDHYLAVLETIARKER</sequence>
<dbReference type="Gene3D" id="3.30.450.20">
    <property type="entry name" value="PAS domain"/>
    <property type="match status" value="1"/>
</dbReference>
<dbReference type="FunFam" id="1.10.287.130:FF:000001">
    <property type="entry name" value="Two-component sensor histidine kinase"/>
    <property type="match status" value="1"/>
</dbReference>
<dbReference type="CDD" id="cd00130">
    <property type="entry name" value="PAS"/>
    <property type="match status" value="1"/>
</dbReference>
<dbReference type="CDD" id="cd00082">
    <property type="entry name" value="HisKA"/>
    <property type="match status" value="1"/>
</dbReference>